<protein>
    <submittedName>
        <fullName evidence="1">Uncharacterized protein</fullName>
    </submittedName>
</protein>
<dbReference type="EMBL" id="UINC01048624">
    <property type="protein sequence ID" value="SVB59378.1"/>
    <property type="molecule type" value="Genomic_DNA"/>
</dbReference>
<gene>
    <name evidence="1" type="ORF">METZ01_LOCUS212232</name>
</gene>
<organism evidence="1">
    <name type="scientific">marine metagenome</name>
    <dbReference type="NCBI Taxonomy" id="408172"/>
    <lineage>
        <taxon>unclassified sequences</taxon>
        <taxon>metagenomes</taxon>
        <taxon>ecological metagenomes</taxon>
    </lineage>
</organism>
<dbReference type="AlphaFoldDB" id="A0A382F8K8"/>
<accession>A0A382F8K8</accession>
<evidence type="ECO:0000313" key="1">
    <source>
        <dbReference type="EMBL" id="SVB59378.1"/>
    </source>
</evidence>
<reference evidence="1" key="1">
    <citation type="submission" date="2018-05" db="EMBL/GenBank/DDBJ databases">
        <authorList>
            <person name="Lanie J.A."/>
            <person name="Ng W.-L."/>
            <person name="Kazmierczak K.M."/>
            <person name="Andrzejewski T.M."/>
            <person name="Davidsen T.M."/>
            <person name="Wayne K.J."/>
            <person name="Tettelin H."/>
            <person name="Glass J.I."/>
            <person name="Rusch D."/>
            <person name="Podicherti R."/>
            <person name="Tsui H.-C.T."/>
            <person name="Winkler M.E."/>
        </authorList>
    </citation>
    <scope>NUCLEOTIDE SEQUENCE</scope>
</reference>
<sequence>MTKYDDPYNYLKNGFQLYSSPIEVTAKSPKIFKCPECEKDTKKLHSNNKYHTMGFMCIRCWNIFHKRLLNYINNE</sequence>
<proteinExistence type="predicted"/>
<name>A0A382F8K8_9ZZZZ</name>